<feature type="domain" description="Protein kinase" evidence="11">
    <location>
        <begin position="62"/>
        <end position="309"/>
    </location>
</feature>
<dbReference type="Gene3D" id="3.30.200.20">
    <property type="entry name" value="Phosphorylase Kinase, domain 1"/>
    <property type="match status" value="1"/>
</dbReference>
<dbReference type="CTD" id="100117851"/>
<evidence type="ECO:0000256" key="5">
    <source>
        <dbReference type="ARBA" id="ARBA00022777"/>
    </source>
</evidence>
<dbReference type="SUPFAM" id="SSF56112">
    <property type="entry name" value="Protein kinase-like (PK-like)"/>
    <property type="match status" value="1"/>
</dbReference>
<dbReference type="KEGG" id="aroa:105691860"/>
<dbReference type="AlphaFoldDB" id="Q4R2X5"/>
<dbReference type="PROSITE" id="PS00107">
    <property type="entry name" value="PROTEIN_KINASE_ATP"/>
    <property type="match status" value="1"/>
</dbReference>
<dbReference type="InterPro" id="IPR051681">
    <property type="entry name" value="Ser/Thr_Kinases-Pseudokinases"/>
</dbReference>
<keyword evidence="4 9" id="KW-0547">Nucleotide-binding</keyword>
<evidence type="ECO:0000313" key="12">
    <source>
        <dbReference type="EMBL" id="BAE02659.1"/>
    </source>
</evidence>
<name>Q4R2X5_ATHRO</name>
<evidence type="ECO:0000256" key="9">
    <source>
        <dbReference type="PROSITE-ProRule" id="PRU10141"/>
    </source>
</evidence>
<dbReference type="PROSITE" id="PS50011">
    <property type="entry name" value="PROTEIN_KINASE_DOM"/>
    <property type="match status" value="1"/>
</dbReference>
<dbReference type="PROSITE" id="PS00108">
    <property type="entry name" value="PROTEIN_KINASE_ST"/>
    <property type="match status" value="1"/>
</dbReference>
<dbReference type="CDD" id="cd13979">
    <property type="entry name" value="STKc_Mos"/>
    <property type="match status" value="1"/>
</dbReference>
<keyword evidence="5" id="KW-0418">Kinase</keyword>
<dbReference type="RefSeq" id="NP_001295474.1">
    <property type="nucleotide sequence ID" value="NM_001308545.1"/>
</dbReference>
<keyword evidence="3" id="KW-0808">Transferase</keyword>
<dbReference type="GeneID" id="105691860"/>
<keyword evidence="2 10" id="KW-0723">Serine/threonine-protein kinase</keyword>
<dbReference type="Gene3D" id="1.10.510.10">
    <property type="entry name" value="Transferase(Phosphotransferase) domain 1"/>
    <property type="match status" value="1"/>
</dbReference>
<reference evidence="12" key="1">
    <citation type="journal article" date="2008" name="Mech. Dev.">
        <title>Involvement of Mos-MEK-MAPK pathway in cytostatic factor (CSF) arrest in eggs of the parthenogenetic insect, Athalia rosae.</title>
        <authorList>
            <person name="Yamamoto D.S."/>
            <person name="Tachibana K."/>
            <person name="Sumitani M."/>
            <person name="Lee J.M."/>
            <person name="Hatakeyama M."/>
        </authorList>
    </citation>
    <scope>NUCLEOTIDE SEQUENCE</scope>
    <source>
        <tissue evidence="12">Ovary</tissue>
    </source>
</reference>
<dbReference type="EMBL" id="AB182488">
    <property type="protein sequence ID" value="BAE02659.1"/>
    <property type="molecule type" value="mRNA"/>
</dbReference>
<comment type="similarity">
    <text evidence="10">Belongs to the protein kinase superfamily.</text>
</comment>
<organism evidence="12">
    <name type="scientific">Athalia rosae</name>
    <name type="common">Turnip sawfly</name>
    <dbReference type="NCBI Taxonomy" id="37344"/>
    <lineage>
        <taxon>Eukaryota</taxon>
        <taxon>Metazoa</taxon>
        <taxon>Ecdysozoa</taxon>
        <taxon>Arthropoda</taxon>
        <taxon>Hexapoda</taxon>
        <taxon>Insecta</taxon>
        <taxon>Pterygota</taxon>
        <taxon>Neoptera</taxon>
        <taxon>Endopterygota</taxon>
        <taxon>Hymenoptera</taxon>
        <taxon>Tenthredinoidea</taxon>
        <taxon>Athaliidae</taxon>
        <taxon>Athalia</taxon>
    </lineage>
</organism>
<dbReference type="OrthoDB" id="4062651at2759"/>
<evidence type="ECO:0000259" key="11">
    <source>
        <dbReference type="PROSITE" id="PS50011"/>
    </source>
</evidence>
<keyword evidence="6 9" id="KW-0067">ATP-binding</keyword>
<comment type="catalytic activity">
    <reaction evidence="8">
        <text>L-seryl-[protein] + ATP = O-phospho-L-seryl-[protein] + ADP + H(+)</text>
        <dbReference type="Rhea" id="RHEA:17989"/>
        <dbReference type="Rhea" id="RHEA-COMP:9863"/>
        <dbReference type="Rhea" id="RHEA-COMP:11604"/>
        <dbReference type="ChEBI" id="CHEBI:15378"/>
        <dbReference type="ChEBI" id="CHEBI:29999"/>
        <dbReference type="ChEBI" id="CHEBI:30616"/>
        <dbReference type="ChEBI" id="CHEBI:83421"/>
        <dbReference type="ChEBI" id="CHEBI:456216"/>
        <dbReference type="EC" id="2.7.11.1"/>
    </reaction>
</comment>
<dbReference type="SMART" id="SM00220">
    <property type="entry name" value="S_TKc"/>
    <property type="match status" value="1"/>
</dbReference>
<dbReference type="InterPro" id="IPR000719">
    <property type="entry name" value="Prot_kinase_dom"/>
</dbReference>
<dbReference type="Pfam" id="PF00069">
    <property type="entry name" value="Pkinase"/>
    <property type="match status" value="1"/>
</dbReference>
<dbReference type="PANTHER" id="PTHR44329:SF285">
    <property type="entry name" value="V-MOS MOLONEY MURINE SARCOMA VIRAL ONCO HOMOLOG"/>
    <property type="match status" value="1"/>
</dbReference>
<comment type="catalytic activity">
    <reaction evidence="7">
        <text>L-threonyl-[protein] + ATP = O-phospho-L-threonyl-[protein] + ADP + H(+)</text>
        <dbReference type="Rhea" id="RHEA:46608"/>
        <dbReference type="Rhea" id="RHEA-COMP:11060"/>
        <dbReference type="Rhea" id="RHEA-COMP:11605"/>
        <dbReference type="ChEBI" id="CHEBI:15378"/>
        <dbReference type="ChEBI" id="CHEBI:30013"/>
        <dbReference type="ChEBI" id="CHEBI:30616"/>
        <dbReference type="ChEBI" id="CHEBI:61977"/>
        <dbReference type="ChEBI" id="CHEBI:456216"/>
        <dbReference type="EC" id="2.7.11.1"/>
    </reaction>
</comment>
<dbReference type="SMR" id="Q4R2X5"/>
<proteinExistence type="evidence at transcript level"/>
<dbReference type="PANTHER" id="PTHR44329">
    <property type="entry name" value="SERINE/THREONINE-PROTEIN KINASE TNNI3K-RELATED"/>
    <property type="match status" value="1"/>
</dbReference>
<dbReference type="GO" id="GO:0004674">
    <property type="term" value="F:protein serine/threonine kinase activity"/>
    <property type="evidence" value="ECO:0007669"/>
    <property type="project" value="UniProtKB-KW"/>
</dbReference>
<evidence type="ECO:0000256" key="4">
    <source>
        <dbReference type="ARBA" id="ARBA00022741"/>
    </source>
</evidence>
<evidence type="ECO:0000256" key="8">
    <source>
        <dbReference type="ARBA" id="ARBA00048679"/>
    </source>
</evidence>
<evidence type="ECO:0000256" key="1">
    <source>
        <dbReference type="ARBA" id="ARBA00012513"/>
    </source>
</evidence>
<dbReference type="InterPro" id="IPR017441">
    <property type="entry name" value="Protein_kinase_ATP_BS"/>
</dbReference>
<evidence type="ECO:0000256" key="6">
    <source>
        <dbReference type="ARBA" id="ARBA00022840"/>
    </source>
</evidence>
<evidence type="ECO:0000256" key="2">
    <source>
        <dbReference type="ARBA" id="ARBA00022527"/>
    </source>
</evidence>
<dbReference type="EC" id="2.7.11.1" evidence="1"/>
<protein>
    <recommendedName>
        <fullName evidence="1">non-specific serine/threonine protein kinase</fullName>
        <ecNumber evidence="1">2.7.11.1</ecNumber>
    </recommendedName>
</protein>
<dbReference type="InterPro" id="IPR008271">
    <property type="entry name" value="Ser/Thr_kinase_AS"/>
</dbReference>
<evidence type="ECO:0000256" key="7">
    <source>
        <dbReference type="ARBA" id="ARBA00047899"/>
    </source>
</evidence>
<evidence type="ECO:0000256" key="10">
    <source>
        <dbReference type="RuleBase" id="RU000304"/>
    </source>
</evidence>
<accession>Q4R2X5</accession>
<sequence length="313" mass="33885">MASPRAITSIGRLAPRSPQCLQNIRHLSSLKTPVDIKTTCRVSLFNIDTPNRMRIVNNGLSNCFQNVLGSGSFGKVIQAAYKGDQVAAKILRRRRDSDNSVNGERHATSLRHDNIIRILGIEQGPAASMITMELCGKSLQEKLDEGPLYSKDRIEIFIAIACALRFCHCAGVVHADVKPKNILMAGDGKPKLADFGSSVLLGEVNVVGGIRGTPGYVAPEVIRGELPGPLSDVYSLGVSAWQMLSGIVPFAELHPHTILYLTGKGVKPEDEGLDDDFGGRYKSLYRNMLSFATADRSGIDAVISGLESLEREV</sequence>
<feature type="binding site" evidence="9">
    <location>
        <position position="89"/>
    </location>
    <ligand>
        <name>ATP</name>
        <dbReference type="ChEBI" id="CHEBI:30616"/>
    </ligand>
</feature>
<evidence type="ECO:0000256" key="3">
    <source>
        <dbReference type="ARBA" id="ARBA00022679"/>
    </source>
</evidence>
<dbReference type="GO" id="GO:0005524">
    <property type="term" value="F:ATP binding"/>
    <property type="evidence" value="ECO:0007669"/>
    <property type="project" value="UniProtKB-UniRule"/>
</dbReference>
<dbReference type="EMBL" id="AB182487">
    <property type="protein sequence ID" value="BAE02658.1"/>
    <property type="molecule type" value="Genomic_DNA"/>
</dbReference>
<gene>
    <name evidence="12" type="primary">c-mos</name>
</gene>
<dbReference type="InterPro" id="IPR011009">
    <property type="entry name" value="Kinase-like_dom_sf"/>
</dbReference>